<comment type="caution">
    <text evidence="3">The sequence shown here is derived from an EMBL/GenBank/DDBJ whole genome shotgun (WGS) entry which is preliminary data.</text>
</comment>
<evidence type="ECO:0000313" key="4">
    <source>
        <dbReference type="Proteomes" id="UP000029015"/>
    </source>
</evidence>
<evidence type="ECO:0000256" key="1">
    <source>
        <dbReference type="SAM" id="MobiDB-lite"/>
    </source>
</evidence>
<keyword evidence="4" id="KW-1185">Reference proteome</keyword>
<feature type="compositionally biased region" description="Pro residues" evidence="1">
    <location>
        <begin position="57"/>
        <end position="68"/>
    </location>
</feature>
<dbReference type="AlphaFoldDB" id="A0A086YYD9"/>
<dbReference type="InterPro" id="IPR057893">
    <property type="entry name" value="LRV_2"/>
</dbReference>
<gene>
    <name evidence="3" type="ORF">BACT_0119</name>
</gene>
<proteinExistence type="predicted"/>
<protein>
    <recommendedName>
        <fullName evidence="2">Leucine rich repeat variant domain-containing protein</fullName>
    </recommendedName>
</protein>
<name>A0A086YYD9_9BIFI</name>
<dbReference type="Pfam" id="PF25591">
    <property type="entry name" value="LRV_2"/>
    <property type="match status" value="1"/>
</dbReference>
<dbReference type="EMBL" id="JGYK01000002">
    <property type="protein sequence ID" value="KFI39289.1"/>
    <property type="molecule type" value="Genomic_DNA"/>
</dbReference>
<sequence length="139" mass="15041">MRGWLGHAPSRKRRGGMPKSFGRAKTGNPIDKLKYLQEGMVPSSRQAGAASLGPRPSDGPAPPQPPLVLTPAVACDPETDPAVLWYIARELPELRRWLAANPRASPELLEAISQLGGPGVKQALGLLMDYLDKRRNEAD</sequence>
<reference evidence="3 4" key="1">
    <citation type="submission" date="2014-03" db="EMBL/GenBank/DDBJ databases">
        <title>Genomics of Bifidobacteria.</title>
        <authorList>
            <person name="Ventura M."/>
            <person name="Milani C."/>
            <person name="Lugli G.A."/>
        </authorList>
    </citation>
    <scope>NUCLEOTIDE SEQUENCE [LARGE SCALE GENOMIC DNA]</scope>
    <source>
        <strain evidence="3 4">DSM 22766</strain>
    </source>
</reference>
<dbReference type="Proteomes" id="UP000029015">
    <property type="component" value="Unassembled WGS sequence"/>
</dbReference>
<organism evidence="3 4">
    <name type="scientific">Bifidobacterium actinocoloniiforme DSM 22766</name>
    <dbReference type="NCBI Taxonomy" id="1437605"/>
    <lineage>
        <taxon>Bacteria</taxon>
        <taxon>Bacillati</taxon>
        <taxon>Actinomycetota</taxon>
        <taxon>Actinomycetes</taxon>
        <taxon>Bifidobacteriales</taxon>
        <taxon>Bifidobacteriaceae</taxon>
        <taxon>Bifidobacterium</taxon>
    </lineage>
</organism>
<evidence type="ECO:0000259" key="2">
    <source>
        <dbReference type="Pfam" id="PF25591"/>
    </source>
</evidence>
<feature type="region of interest" description="Disordered" evidence="1">
    <location>
        <begin position="1"/>
        <end position="73"/>
    </location>
</feature>
<dbReference type="eggNOG" id="ENOG5031TDZ">
    <property type="taxonomic scope" value="Bacteria"/>
</dbReference>
<accession>A0A086YYD9</accession>
<evidence type="ECO:0000313" key="3">
    <source>
        <dbReference type="EMBL" id="KFI39289.1"/>
    </source>
</evidence>
<feature type="domain" description="Leucine rich repeat variant" evidence="2">
    <location>
        <begin position="70"/>
        <end position="124"/>
    </location>
</feature>